<organism evidence="2">
    <name type="scientific">Lygus hesperus</name>
    <name type="common">Western plant bug</name>
    <dbReference type="NCBI Taxonomy" id="30085"/>
    <lineage>
        <taxon>Eukaryota</taxon>
        <taxon>Metazoa</taxon>
        <taxon>Ecdysozoa</taxon>
        <taxon>Arthropoda</taxon>
        <taxon>Hexapoda</taxon>
        <taxon>Insecta</taxon>
        <taxon>Pterygota</taxon>
        <taxon>Neoptera</taxon>
        <taxon>Paraneoptera</taxon>
        <taxon>Hemiptera</taxon>
        <taxon>Heteroptera</taxon>
        <taxon>Panheteroptera</taxon>
        <taxon>Cimicomorpha</taxon>
        <taxon>Miridae</taxon>
        <taxon>Mirini</taxon>
        <taxon>Lygus</taxon>
    </lineage>
</organism>
<dbReference type="AlphaFoldDB" id="A0A0A9WNH3"/>
<sequence>MSGVNLHNIFNGSSDKSSKNNNSCVIENDDSNSNKTKNKSSGAKCSKNNSSKLTVVKFNTLITTHTSHNSTHDMQNLSLPLSSSSMSTFPIARRIRRCSTATPLTLHRSMPLITPLRTGKPYKTNQMHW</sequence>
<accession>A0A0A9WNH3</accession>
<reference evidence="2" key="1">
    <citation type="journal article" date="2014" name="PLoS ONE">
        <title>Transcriptome-Based Identification of ABC Transporters in the Western Tarnished Plant Bug Lygus hesperus.</title>
        <authorList>
            <person name="Hull J.J."/>
            <person name="Chaney K."/>
            <person name="Geib S.M."/>
            <person name="Fabrick J.A."/>
            <person name="Brent C.S."/>
            <person name="Walsh D."/>
            <person name="Lavine L.C."/>
        </authorList>
    </citation>
    <scope>NUCLEOTIDE SEQUENCE</scope>
</reference>
<feature type="region of interest" description="Disordered" evidence="1">
    <location>
        <begin position="1"/>
        <end position="49"/>
    </location>
</feature>
<name>A0A0A9WNH3_LYGHE</name>
<evidence type="ECO:0000256" key="1">
    <source>
        <dbReference type="SAM" id="MobiDB-lite"/>
    </source>
</evidence>
<feature type="compositionally biased region" description="Low complexity" evidence="1">
    <location>
        <begin position="31"/>
        <end position="41"/>
    </location>
</feature>
<reference evidence="2" key="2">
    <citation type="submission" date="2014-07" db="EMBL/GenBank/DDBJ databases">
        <authorList>
            <person name="Hull J."/>
        </authorList>
    </citation>
    <scope>NUCLEOTIDE SEQUENCE</scope>
</reference>
<proteinExistence type="predicted"/>
<protein>
    <submittedName>
        <fullName evidence="2">Uncharacterized protein</fullName>
    </submittedName>
</protein>
<dbReference type="EMBL" id="GBHO01035581">
    <property type="protein sequence ID" value="JAG08023.1"/>
    <property type="molecule type" value="Transcribed_RNA"/>
</dbReference>
<evidence type="ECO:0000313" key="2">
    <source>
        <dbReference type="EMBL" id="JAG08023.1"/>
    </source>
</evidence>
<feature type="compositionally biased region" description="Low complexity" evidence="1">
    <location>
        <begin position="11"/>
        <end position="23"/>
    </location>
</feature>
<gene>
    <name evidence="2" type="ORF">CM83_62210</name>
</gene>